<dbReference type="SUPFAM" id="SSF81901">
    <property type="entry name" value="HCP-like"/>
    <property type="match status" value="3"/>
</dbReference>
<evidence type="ECO:0000313" key="2">
    <source>
        <dbReference type="Proteomes" id="UP000254927"/>
    </source>
</evidence>
<dbReference type="InterPro" id="IPR050767">
    <property type="entry name" value="Sel1_AlgK"/>
</dbReference>
<accession>A0A378TZZ2</accession>
<reference evidence="1 2" key="1">
    <citation type="submission" date="2018-06" db="EMBL/GenBank/DDBJ databases">
        <authorList>
            <consortium name="Pathogen Informatics"/>
            <person name="Doyle S."/>
        </authorList>
    </citation>
    <scope>NUCLEOTIDE SEQUENCE [LARGE SCALE GENOMIC DNA]</scope>
    <source>
        <strain evidence="1 2">NCTC10660</strain>
    </source>
</reference>
<dbReference type="PANTHER" id="PTHR11102:SF160">
    <property type="entry name" value="ERAD-ASSOCIATED E3 UBIQUITIN-PROTEIN LIGASE COMPONENT HRD3"/>
    <property type="match status" value="1"/>
</dbReference>
<gene>
    <name evidence="1" type="ORF">NCTC10660_02116</name>
</gene>
<evidence type="ECO:0000313" key="1">
    <source>
        <dbReference type="EMBL" id="STZ68589.1"/>
    </source>
</evidence>
<organism evidence="1 2">
    <name type="scientific">Neisseria elongata</name>
    <dbReference type="NCBI Taxonomy" id="495"/>
    <lineage>
        <taxon>Bacteria</taxon>
        <taxon>Pseudomonadati</taxon>
        <taxon>Pseudomonadota</taxon>
        <taxon>Betaproteobacteria</taxon>
        <taxon>Neisseriales</taxon>
        <taxon>Neisseriaceae</taxon>
        <taxon>Neisseria</taxon>
    </lineage>
</organism>
<dbReference type="Pfam" id="PF08238">
    <property type="entry name" value="Sel1"/>
    <property type="match status" value="11"/>
</dbReference>
<dbReference type="SMART" id="SM00671">
    <property type="entry name" value="SEL1"/>
    <property type="match status" value="11"/>
</dbReference>
<dbReference type="Proteomes" id="UP000254927">
    <property type="component" value="Unassembled WGS sequence"/>
</dbReference>
<dbReference type="InterPro" id="IPR011990">
    <property type="entry name" value="TPR-like_helical_dom_sf"/>
</dbReference>
<sequence length="474" mass="52716">MTETENADSIFQQAQKLLTAMPPDYATALPLLEQAAEAGHAEAAFQLGGCMQYGMGTDPNRVQATYWLRKAAEGGHTTARYNLALLREDNGINIQSVLPAYLSLAEEGHTDAQVRVMHYYAEQKDDRALYWAKQAAQKHHPQAQLFLAQHYQKDGSLNLPAAHQLYQQAAAQGIVSAHWQLANQFLHGQGVVKNHTQALYHLRIAANADIPAAQAELGKLLLEGQHLPADPEEGIKWINKAARQEDDNACAFLAKQYLIGANLPRDYKKAALFAAKAARHNHPDALCLLGDIRQYGLGIHADLEKARSYYEHAVKYGSLVAMQRLLMLDSRSHVANPTYNQEVLEFQQSVERNYQSGFALHYGIGVPQDFESAFAYYSLAARNGHPKAQTNLGMMYYNGEGIEADPKQAARWFTQAATQGDTTAQYNLACLHYSGTGVPQDTAVACKWLQTAIDSGHEHPEQLREIIRQWRENP</sequence>
<protein>
    <submittedName>
        <fullName evidence="1">Sel1 repeat protein</fullName>
    </submittedName>
</protein>
<dbReference type="GeneID" id="93353102"/>
<dbReference type="EMBL" id="UGQW01000002">
    <property type="protein sequence ID" value="STZ68589.1"/>
    <property type="molecule type" value="Genomic_DNA"/>
</dbReference>
<dbReference type="PANTHER" id="PTHR11102">
    <property type="entry name" value="SEL-1-LIKE PROTEIN"/>
    <property type="match status" value="1"/>
</dbReference>
<dbReference type="InterPro" id="IPR006597">
    <property type="entry name" value="Sel1-like"/>
</dbReference>
<name>A0A378TZZ2_NEIEL</name>
<dbReference type="RefSeq" id="WP_074895176.1">
    <property type="nucleotide sequence ID" value="NZ_CP031252.1"/>
</dbReference>
<proteinExistence type="predicted"/>
<dbReference type="AlphaFoldDB" id="A0A378TZZ2"/>
<dbReference type="Gene3D" id="1.25.40.10">
    <property type="entry name" value="Tetratricopeptide repeat domain"/>
    <property type="match status" value="4"/>
</dbReference>